<name>A0A8R7TSS9_TRIUA</name>
<evidence type="ECO:0000313" key="1">
    <source>
        <dbReference type="EnsemblPlants" id="TuG1812G0300001163.01.T01.cds263324"/>
    </source>
</evidence>
<sequence>MCRINSETSRIKHHNPMCRINLVKSMTKGKDVIPDTTPVVPNKQAELNTTRPKSSASTCEAPRSDAYIDLLLQITRQLLGPSWRMRVANGEKLLNGGEKLLNVGTKKSLFPQRQCRQASAHPISTREEP</sequence>
<dbReference type="AlphaFoldDB" id="A0A8R7TSS9"/>
<proteinExistence type="predicted"/>
<reference evidence="1" key="2">
    <citation type="submission" date="2018-03" db="EMBL/GenBank/DDBJ databases">
        <title>The Triticum urartu genome reveals the dynamic nature of wheat genome evolution.</title>
        <authorList>
            <person name="Ling H."/>
            <person name="Ma B."/>
            <person name="Shi X."/>
            <person name="Liu H."/>
            <person name="Dong L."/>
            <person name="Sun H."/>
            <person name="Cao Y."/>
            <person name="Gao Q."/>
            <person name="Zheng S."/>
            <person name="Li Y."/>
            <person name="Yu Y."/>
            <person name="Du H."/>
            <person name="Qi M."/>
            <person name="Li Y."/>
            <person name="Yu H."/>
            <person name="Cui Y."/>
            <person name="Wang N."/>
            <person name="Chen C."/>
            <person name="Wu H."/>
            <person name="Zhao Y."/>
            <person name="Zhang J."/>
            <person name="Li Y."/>
            <person name="Zhou W."/>
            <person name="Zhang B."/>
            <person name="Hu W."/>
            <person name="Eijk M."/>
            <person name="Tang J."/>
            <person name="Witsenboer H."/>
            <person name="Zhao S."/>
            <person name="Li Z."/>
            <person name="Zhang A."/>
            <person name="Wang D."/>
            <person name="Liang C."/>
        </authorList>
    </citation>
    <scope>NUCLEOTIDE SEQUENCE [LARGE SCALE GENOMIC DNA]</scope>
    <source>
        <strain evidence="1">cv. G1812</strain>
    </source>
</reference>
<dbReference type="Proteomes" id="UP000015106">
    <property type="component" value="Chromosome 3"/>
</dbReference>
<keyword evidence="2" id="KW-1185">Reference proteome</keyword>
<accession>A0A8R7TSS9</accession>
<evidence type="ECO:0000313" key="2">
    <source>
        <dbReference type="Proteomes" id="UP000015106"/>
    </source>
</evidence>
<organism evidence="1 2">
    <name type="scientific">Triticum urartu</name>
    <name type="common">Red wild einkorn</name>
    <name type="synonym">Crithodium urartu</name>
    <dbReference type="NCBI Taxonomy" id="4572"/>
    <lineage>
        <taxon>Eukaryota</taxon>
        <taxon>Viridiplantae</taxon>
        <taxon>Streptophyta</taxon>
        <taxon>Embryophyta</taxon>
        <taxon>Tracheophyta</taxon>
        <taxon>Spermatophyta</taxon>
        <taxon>Magnoliopsida</taxon>
        <taxon>Liliopsida</taxon>
        <taxon>Poales</taxon>
        <taxon>Poaceae</taxon>
        <taxon>BOP clade</taxon>
        <taxon>Pooideae</taxon>
        <taxon>Triticodae</taxon>
        <taxon>Triticeae</taxon>
        <taxon>Triticinae</taxon>
        <taxon>Triticum</taxon>
    </lineage>
</organism>
<dbReference type="Gramene" id="TuG1812G0300001163.01.T01">
    <property type="protein sequence ID" value="TuG1812G0300001163.01.T01.cds263324"/>
    <property type="gene ID" value="TuG1812G0300001163.01"/>
</dbReference>
<reference evidence="2" key="1">
    <citation type="journal article" date="2013" name="Nature">
        <title>Draft genome of the wheat A-genome progenitor Triticum urartu.</title>
        <authorList>
            <person name="Ling H.Q."/>
            <person name="Zhao S."/>
            <person name="Liu D."/>
            <person name="Wang J."/>
            <person name="Sun H."/>
            <person name="Zhang C."/>
            <person name="Fan H."/>
            <person name="Li D."/>
            <person name="Dong L."/>
            <person name="Tao Y."/>
            <person name="Gao C."/>
            <person name="Wu H."/>
            <person name="Li Y."/>
            <person name="Cui Y."/>
            <person name="Guo X."/>
            <person name="Zheng S."/>
            <person name="Wang B."/>
            <person name="Yu K."/>
            <person name="Liang Q."/>
            <person name="Yang W."/>
            <person name="Lou X."/>
            <person name="Chen J."/>
            <person name="Feng M."/>
            <person name="Jian J."/>
            <person name="Zhang X."/>
            <person name="Luo G."/>
            <person name="Jiang Y."/>
            <person name="Liu J."/>
            <person name="Wang Z."/>
            <person name="Sha Y."/>
            <person name="Zhang B."/>
            <person name="Wu H."/>
            <person name="Tang D."/>
            <person name="Shen Q."/>
            <person name="Xue P."/>
            <person name="Zou S."/>
            <person name="Wang X."/>
            <person name="Liu X."/>
            <person name="Wang F."/>
            <person name="Yang Y."/>
            <person name="An X."/>
            <person name="Dong Z."/>
            <person name="Zhang K."/>
            <person name="Zhang X."/>
            <person name="Luo M.C."/>
            <person name="Dvorak J."/>
            <person name="Tong Y."/>
            <person name="Wang J."/>
            <person name="Yang H."/>
            <person name="Li Z."/>
            <person name="Wang D."/>
            <person name="Zhang A."/>
            <person name="Wang J."/>
        </authorList>
    </citation>
    <scope>NUCLEOTIDE SEQUENCE</scope>
    <source>
        <strain evidence="2">cv. G1812</strain>
    </source>
</reference>
<reference evidence="1" key="3">
    <citation type="submission" date="2022-06" db="UniProtKB">
        <authorList>
            <consortium name="EnsemblPlants"/>
        </authorList>
    </citation>
    <scope>IDENTIFICATION</scope>
</reference>
<protein>
    <submittedName>
        <fullName evidence="1">Uncharacterized protein</fullName>
    </submittedName>
</protein>
<dbReference type="EnsemblPlants" id="TuG1812G0300001163.01.T01">
    <property type="protein sequence ID" value="TuG1812G0300001163.01.T01.cds263324"/>
    <property type="gene ID" value="TuG1812G0300001163.01"/>
</dbReference>